<dbReference type="Gene3D" id="2.60.220.50">
    <property type="match status" value="1"/>
</dbReference>
<name>A0ABQ8TFD4_PERAM</name>
<dbReference type="InterPro" id="IPR057244">
    <property type="entry name" value="GAIN_B"/>
</dbReference>
<dbReference type="InterPro" id="IPR017981">
    <property type="entry name" value="GPCR_2-like_7TM"/>
</dbReference>
<comment type="subcellular location">
    <subcellularLocation>
        <location evidence="1">Membrane</location>
        <topology evidence="1">Multi-pass membrane protein</topology>
    </subcellularLocation>
</comment>
<evidence type="ECO:0000256" key="4">
    <source>
        <dbReference type="ARBA" id="ARBA00023136"/>
    </source>
</evidence>
<feature type="domain" description="G-protein coupled receptors family 2 profile 2" evidence="8">
    <location>
        <begin position="228"/>
        <end position="472"/>
    </location>
</feature>
<dbReference type="EMBL" id="JAJSOF020000011">
    <property type="protein sequence ID" value="KAJ4444861.1"/>
    <property type="molecule type" value="Genomic_DNA"/>
</dbReference>
<dbReference type="PRINTS" id="PR00249">
    <property type="entry name" value="GPCRSECRETIN"/>
</dbReference>
<dbReference type="InterPro" id="IPR000832">
    <property type="entry name" value="GPCR_2_secretin-like"/>
</dbReference>
<evidence type="ECO:0000256" key="6">
    <source>
        <dbReference type="SAM" id="Phobius"/>
    </source>
</evidence>
<keyword evidence="2 6" id="KW-0812">Transmembrane</keyword>
<dbReference type="Gene3D" id="1.20.1070.10">
    <property type="entry name" value="Rhodopsin 7-helix transmembrane proteins"/>
    <property type="match status" value="1"/>
</dbReference>
<dbReference type="Pfam" id="PF01825">
    <property type="entry name" value="GPS"/>
    <property type="match status" value="1"/>
</dbReference>
<dbReference type="PROSITE" id="PS50221">
    <property type="entry name" value="GAIN_B"/>
    <property type="match status" value="1"/>
</dbReference>
<dbReference type="PANTHER" id="PTHR47767">
    <property type="entry name" value="ADHESION G PROTEIN-COUPLED RECEPTOR G7"/>
    <property type="match status" value="1"/>
</dbReference>
<accession>A0ABQ8TFD4</accession>
<dbReference type="Pfam" id="PF00002">
    <property type="entry name" value="7tm_2"/>
    <property type="match status" value="1"/>
</dbReference>
<keyword evidence="10" id="KW-1185">Reference proteome</keyword>
<dbReference type="InterPro" id="IPR000203">
    <property type="entry name" value="GPS"/>
</dbReference>
<keyword evidence="3 6" id="KW-1133">Transmembrane helix</keyword>
<feature type="transmembrane region" description="Helical" evidence="6">
    <location>
        <begin position="376"/>
        <end position="403"/>
    </location>
</feature>
<feature type="domain" description="GAIN-B" evidence="7">
    <location>
        <begin position="81"/>
        <end position="223"/>
    </location>
</feature>
<keyword evidence="4 6" id="KW-0472">Membrane</keyword>
<dbReference type="InterPro" id="IPR053066">
    <property type="entry name" value="ADGR_G7"/>
</dbReference>
<dbReference type="CDD" id="cd15040">
    <property type="entry name" value="7tmB2_Adhesion"/>
    <property type="match status" value="1"/>
</dbReference>
<evidence type="ECO:0000256" key="3">
    <source>
        <dbReference type="ARBA" id="ARBA00022989"/>
    </source>
</evidence>
<evidence type="ECO:0000259" key="8">
    <source>
        <dbReference type="PROSITE" id="PS50261"/>
    </source>
</evidence>
<keyword evidence="5" id="KW-1015">Disulfide bond</keyword>
<organism evidence="9 10">
    <name type="scientific">Periplaneta americana</name>
    <name type="common">American cockroach</name>
    <name type="synonym">Blatta americana</name>
    <dbReference type="NCBI Taxonomy" id="6978"/>
    <lineage>
        <taxon>Eukaryota</taxon>
        <taxon>Metazoa</taxon>
        <taxon>Ecdysozoa</taxon>
        <taxon>Arthropoda</taxon>
        <taxon>Hexapoda</taxon>
        <taxon>Insecta</taxon>
        <taxon>Pterygota</taxon>
        <taxon>Neoptera</taxon>
        <taxon>Polyneoptera</taxon>
        <taxon>Dictyoptera</taxon>
        <taxon>Blattodea</taxon>
        <taxon>Blattoidea</taxon>
        <taxon>Blattidae</taxon>
        <taxon>Blattinae</taxon>
        <taxon>Periplaneta</taxon>
    </lineage>
</organism>
<feature type="transmembrane region" description="Helical" evidence="6">
    <location>
        <begin position="299"/>
        <end position="322"/>
    </location>
</feature>
<dbReference type="PROSITE" id="PS50261">
    <property type="entry name" value="G_PROTEIN_RECEP_F2_4"/>
    <property type="match status" value="1"/>
</dbReference>
<dbReference type="Proteomes" id="UP001148838">
    <property type="component" value="Unassembled WGS sequence"/>
</dbReference>
<dbReference type="SMART" id="SM00303">
    <property type="entry name" value="GPS"/>
    <property type="match status" value="1"/>
</dbReference>
<feature type="transmembrane region" description="Helical" evidence="6">
    <location>
        <begin position="423"/>
        <end position="442"/>
    </location>
</feature>
<protein>
    <submittedName>
        <fullName evidence="9">Uncharacterized protein</fullName>
    </submittedName>
</protein>
<dbReference type="InterPro" id="IPR046338">
    <property type="entry name" value="GAIN_dom_sf"/>
</dbReference>
<reference evidence="9 10" key="1">
    <citation type="journal article" date="2022" name="Allergy">
        <title>Genome assembly and annotation of Periplaneta americana reveal a comprehensive cockroach allergen profile.</title>
        <authorList>
            <person name="Wang L."/>
            <person name="Xiong Q."/>
            <person name="Saelim N."/>
            <person name="Wang L."/>
            <person name="Nong W."/>
            <person name="Wan A.T."/>
            <person name="Shi M."/>
            <person name="Liu X."/>
            <person name="Cao Q."/>
            <person name="Hui J.H.L."/>
            <person name="Sookrung N."/>
            <person name="Leung T.F."/>
            <person name="Tungtrongchitr A."/>
            <person name="Tsui S.K.W."/>
        </authorList>
    </citation>
    <scope>NUCLEOTIDE SEQUENCE [LARGE SCALE GENOMIC DNA]</scope>
    <source>
        <strain evidence="9">PWHHKU_190912</strain>
    </source>
</reference>
<proteinExistence type="predicted"/>
<evidence type="ECO:0000259" key="7">
    <source>
        <dbReference type="PROSITE" id="PS50221"/>
    </source>
</evidence>
<evidence type="ECO:0000256" key="2">
    <source>
        <dbReference type="ARBA" id="ARBA00022692"/>
    </source>
</evidence>
<feature type="transmembrane region" description="Helical" evidence="6">
    <location>
        <begin position="334"/>
        <end position="356"/>
    </location>
</feature>
<sequence>MDVKSYEEVFRSQKVDQSVLQRSQEHVRSVLLGLDAVIMRIRLQPGERVNTSTQHVTVLVLNVQLGRPAAIAVQGGVGRRSVGEISLAEISSEKDSLSPETEAAVILPQSLDNATSHLSFAIFKEDSAFQDPKHNDSRINSFVIGINMADGHELGKDQHVDILFKPRTREGHKECVFWDFELNGGGWSTDGCRLDSWPASQFDTCRCNHLTHFAQIIVPRRLPEDAVLDVVSTVGCSLSLLGLIGVLLTGATSRRWSSRLGNKILMHLSGAEALNMLAFLIAAAGAAQGRAACIAVGVILHYSVLASFCWMLVSAGLQYLRLVSVLGAHHTSHLLLKSSLFAWGAPLLPVCVLLAVDVELYKQDESEFCYPVGLAFYLAVLCPVLLVIIINVSVYGTILHTVFARSSVRRHMQVKRTFWTRRVATSVLLFFLLGLSWVFGLLCSFSTVFVYLFCITATLQGFVLFLFFVLGERETRGHWFSKETTSPPTSGCTQTSNQYLYEATSSIIIPRV</sequence>
<evidence type="ECO:0000256" key="1">
    <source>
        <dbReference type="ARBA" id="ARBA00004141"/>
    </source>
</evidence>
<dbReference type="SUPFAM" id="SSF81321">
    <property type="entry name" value="Family A G protein-coupled receptor-like"/>
    <property type="match status" value="1"/>
</dbReference>
<evidence type="ECO:0000313" key="9">
    <source>
        <dbReference type="EMBL" id="KAJ4444861.1"/>
    </source>
</evidence>
<gene>
    <name evidence="9" type="ORF">ANN_06658</name>
</gene>
<evidence type="ECO:0000313" key="10">
    <source>
        <dbReference type="Proteomes" id="UP001148838"/>
    </source>
</evidence>
<dbReference type="PANTHER" id="PTHR47767:SF1">
    <property type="entry name" value="ADHESION G PROTEIN-COUPLED RECEPTOR G7"/>
    <property type="match status" value="1"/>
</dbReference>
<evidence type="ECO:0000256" key="5">
    <source>
        <dbReference type="ARBA" id="ARBA00023157"/>
    </source>
</evidence>
<feature type="transmembrane region" description="Helical" evidence="6">
    <location>
        <begin position="230"/>
        <end position="252"/>
    </location>
</feature>
<feature type="transmembrane region" description="Helical" evidence="6">
    <location>
        <begin position="264"/>
        <end position="287"/>
    </location>
</feature>
<feature type="transmembrane region" description="Helical" evidence="6">
    <location>
        <begin position="448"/>
        <end position="470"/>
    </location>
</feature>
<comment type="caution">
    <text evidence="9">The sequence shown here is derived from an EMBL/GenBank/DDBJ whole genome shotgun (WGS) entry which is preliminary data.</text>
</comment>
<feature type="non-terminal residue" evidence="9">
    <location>
        <position position="512"/>
    </location>
</feature>